<dbReference type="EMBL" id="CP155573">
    <property type="protein sequence ID" value="XFO68430.1"/>
    <property type="molecule type" value="Genomic_DNA"/>
</dbReference>
<dbReference type="InterPro" id="IPR018745">
    <property type="entry name" value="MpsC"/>
</dbReference>
<evidence type="ECO:0000313" key="2">
    <source>
        <dbReference type="EMBL" id="XFO68430.1"/>
    </source>
</evidence>
<evidence type="ECO:0000313" key="3">
    <source>
        <dbReference type="Proteomes" id="UP000216752"/>
    </source>
</evidence>
<dbReference type="Pfam" id="PF10057">
    <property type="entry name" value="MpsC"/>
    <property type="match status" value="1"/>
</dbReference>
<reference evidence="2" key="1">
    <citation type="submission" date="2024-05" db="EMBL/GenBank/DDBJ databases">
        <title>Isolation and characterization of Sporomusa carbonis sp. nov., a carboxydotrophic hydrogenogen in the genus of Sporomusa isolated from a charcoal burning pile.</title>
        <authorList>
            <person name="Boeer T."/>
            <person name="Rosenbaum F."/>
            <person name="Eysell L."/>
            <person name="Mueller V."/>
            <person name="Daniel R."/>
            <person name="Poehlein A."/>
        </authorList>
    </citation>
    <scope>NUCLEOTIDE SEQUENCE [LARGE SCALE GENOMIC DNA]</scope>
    <source>
        <strain evidence="2">DSM 10669</strain>
    </source>
</reference>
<evidence type="ECO:0000259" key="1">
    <source>
        <dbReference type="Pfam" id="PF10057"/>
    </source>
</evidence>
<feature type="domain" description="Na+-translocating membrane potential-generating system MpsC" evidence="1">
    <location>
        <begin position="12"/>
        <end position="118"/>
    </location>
</feature>
<keyword evidence="3" id="KW-1185">Reference proteome</keyword>
<name>A0ABZ3IS83_9FIRM</name>
<dbReference type="RefSeq" id="WP_169717911.1">
    <property type="nucleotide sequence ID" value="NZ_CP155573.1"/>
</dbReference>
<protein>
    <recommendedName>
        <fullName evidence="1">Na+-translocating membrane potential-generating system MpsC domain-containing protein</fullName>
    </recommendedName>
</protein>
<accession>A0ABZ3IS83</accession>
<gene>
    <name evidence="2" type="ORF">SPSIL_046530</name>
</gene>
<sequence>MNTVKQLGLTINQQEQLLEREIAKFAKERIGKGPSKTEVRIADNILICVQYGFLTKAEELIIESGHSDKVIDYRRVYIMQCVNDIEKIIYQVIDRKIKYFFPSWILEQNLSCWTIYLD</sequence>
<organism evidence="2 3">
    <name type="scientific">Sporomusa silvacetica DSM 10669</name>
    <dbReference type="NCBI Taxonomy" id="1123289"/>
    <lineage>
        <taxon>Bacteria</taxon>
        <taxon>Bacillati</taxon>
        <taxon>Bacillota</taxon>
        <taxon>Negativicutes</taxon>
        <taxon>Selenomonadales</taxon>
        <taxon>Sporomusaceae</taxon>
        <taxon>Sporomusa</taxon>
    </lineage>
</organism>
<dbReference type="Proteomes" id="UP000216752">
    <property type="component" value="Chromosome"/>
</dbReference>
<proteinExistence type="predicted"/>